<evidence type="ECO:0000313" key="5">
    <source>
        <dbReference type="Proteomes" id="UP000321080"/>
    </source>
</evidence>
<sequence>MNSFKNLKQISSVLIITVLLLCCNSAKENKEQITNKKPNVVIVFIDDMGYGDVGCYGATGFETPNLDQMASKGMRFTNFYAAQPVCSASRAGLLTGCYPNRIGFSGALFPHHKIGLSQDEWTIAEMFKAQDYATACFGKWHLGWQKEFQPLQHGFDEYVGLPYSNDMWPHSNVTGHELPKEKGRGKMPPLPLIEGNNTIDTIASLKDQDKLTTLYTEKAVDFINRNADSPFFLYVPHTMGHIPLGVSDNFRGKSEQGFYGDVMMEIDWSVGEINKALEQNNIADNTIVIFTTDNGPWLNFGNHAGSSGGLREGKTTSWEGGQRVPFIINWPNNTPEGVVCNKLACAVDLLPTLASITGGELSDNKIDGVDITSLIKGDFKSNPRETILYYFGKNHLNGVRKGNWKLVLPHTWATYDTEPGNDGHGAKRPKKTIESPELYNMMRDPGEQYNVYDYYPDKVGDLMLVVEQARKELGDLNVGIPQGTENREIGRLK</sequence>
<protein>
    <submittedName>
        <fullName evidence="4">Sulfatase</fullName>
    </submittedName>
</protein>
<evidence type="ECO:0000313" key="4">
    <source>
        <dbReference type="EMBL" id="TXG39358.1"/>
    </source>
</evidence>
<dbReference type="Pfam" id="PF14707">
    <property type="entry name" value="Sulfatase_C"/>
    <property type="match status" value="1"/>
</dbReference>
<dbReference type="SUPFAM" id="SSF53649">
    <property type="entry name" value="Alkaline phosphatase-like"/>
    <property type="match status" value="1"/>
</dbReference>
<feature type="domain" description="Sulfatase N-terminal" evidence="3">
    <location>
        <begin position="38"/>
        <end position="358"/>
    </location>
</feature>
<organism evidence="4 5">
    <name type="scientific">Seonamhaeicola maritimus</name>
    <dbReference type="NCBI Taxonomy" id="2591822"/>
    <lineage>
        <taxon>Bacteria</taxon>
        <taxon>Pseudomonadati</taxon>
        <taxon>Bacteroidota</taxon>
        <taxon>Flavobacteriia</taxon>
        <taxon>Flavobacteriales</taxon>
        <taxon>Flavobacteriaceae</taxon>
    </lineage>
</organism>
<dbReference type="CDD" id="cd16026">
    <property type="entry name" value="GALNS_like"/>
    <property type="match status" value="1"/>
</dbReference>
<dbReference type="Pfam" id="PF00884">
    <property type="entry name" value="Sulfatase"/>
    <property type="match status" value="1"/>
</dbReference>
<keyword evidence="5" id="KW-1185">Reference proteome</keyword>
<dbReference type="InterPro" id="IPR000917">
    <property type="entry name" value="Sulfatase_N"/>
</dbReference>
<dbReference type="InterPro" id="IPR050738">
    <property type="entry name" value="Sulfatase"/>
</dbReference>
<dbReference type="Proteomes" id="UP000321080">
    <property type="component" value="Unassembled WGS sequence"/>
</dbReference>
<accession>A0A5C7GM40</accession>
<reference evidence="4 5" key="1">
    <citation type="submission" date="2019-08" db="EMBL/GenBank/DDBJ databases">
        <title>Seonamhaeicola sediminis sp. nov., isolated from marine sediment.</title>
        <authorList>
            <person name="Cao W.R."/>
        </authorList>
    </citation>
    <scope>NUCLEOTIDE SEQUENCE [LARGE SCALE GENOMIC DNA]</scope>
    <source>
        <strain evidence="4 5">1505</strain>
    </source>
</reference>
<dbReference type="AlphaFoldDB" id="A0A5C7GM40"/>
<name>A0A5C7GM40_9FLAO</name>
<comment type="similarity">
    <text evidence="1">Belongs to the sulfatase family.</text>
</comment>
<dbReference type="Gene3D" id="3.40.720.10">
    <property type="entry name" value="Alkaline Phosphatase, subunit A"/>
    <property type="match status" value="1"/>
</dbReference>
<comment type="caution">
    <text evidence="4">The sequence shown here is derived from an EMBL/GenBank/DDBJ whole genome shotgun (WGS) entry which is preliminary data.</text>
</comment>
<dbReference type="Gene3D" id="3.30.1120.10">
    <property type="match status" value="1"/>
</dbReference>
<gene>
    <name evidence="4" type="ORF">FUA22_05645</name>
</gene>
<evidence type="ECO:0000259" key="3">
    <source>
        <dbReference type="Pfam" id="PF00884"/>
    </source>
</evidence>
<keyword evidence="2" id="KW-0378">Hydrolase</keyword>
<dbReference type="EMBL" id="VRKQ01000008">
    <property type="protein sequence ID" value="TXG39358.1"/>
    <property type="molecule type" value="Genomic_DNA"/>
</dbReference>
<dbReference type="InterPro" id="IPR017850">
    <property type="entry name" value="Alkaline_phosphatase_core_sf"/>
</dbReference>
<proteinExistence type="inferred from homology"/>
<dbReference type="OrthoDB" id="9766107at2"/>
<dbReference type="PANTHER" id="PTHR42693">
    <property type="entry name" value="ARYLSULFATASE FAMILY MEMBER"/>
    <property type="match status" value="1"/>
</dbReference>
<dbReference type="RefSeq" id="WP_147766928.1">
    <property type="nucleotide sequence ID" value="NZ_VRKQ01000008.1"/>
</dbReference>
<evidence type="ECO:0000256" key="2">
    <source>
        <dbReference type="ARBA" id="ARBA00022801"/>
    </source>
</evidence>
<evidence type="ECO:0000256" key="1">
    <source>
        <dbReference type="ARBA" id="ARBA00008779"/>
    </source>
</evidence>
<dbReference type="GO" id="GO:0004065">
    <property type="term" value="F:arylsulfatase activity"/>
    <property type="evidence" value="ECO:0007669"/>
    <property type="project" value="TreeGrafter"/>
</dbReference>
<dbReference type="PANTHER" id="PTHR42693:SF53">
    <property type="entry name" value="ENDO-4-O-SULFATASE"/>
    <property type="match status" value="1"/>
</dbReference>